<protein>
    <submittedName>
        <fullName evidence="2">Uncharacterized protein</fullName>
    </submittedName>
</protein>
<sequence length="369" mass="42819">MNGGANDEIVKLQEKLQEMKKESESKMKILTEKEQSLKEKCSILENEKSESQKNFVEMNQNNEEYIAELQLKMDKLEANKQSLIEKISVVESAENEKFEELNQKYAELEIKADETEKSLTIANNEIIILKEKLNSAEMNEKLNALEEEKQKLKAKIVELETSFDDYKKELHETRSNYNDLLLKEQQSSRRITFENVEQAQNVATVPGDAINGQLHDQAQNFEAHNNFMVFENNQFKNSNSSSRTSFATLKTEYEKLQKRLFSIDEYLKKYGTDPLPSIEKYQSDVEQINKKLEDAKNSASLKHALLIQQNVQHNEEKKFWITIFNNFCVKMKLLKNENAQLFGELKYYREAFSSGSGSGNDEVVSLKLF</sequence>
<proteinExistence type="predicted"/>
<dbReference type="Proteomes" id="UP000887580">
    <property type="component" value="Unplaced"/>
</dbReference>
<dbReference type="WBParaSite" id="PS1159_v2.g9484.t1">
    <property type="protein sequence ID" value="PS1159_v2.g9484.t1"/>
    <property type="gene ID" value="PS1159_v2.g9484"/>
</dbReference>
<organism evidence="1 2">
    <name type="scientific">Panagrolaimus sp. PS1159</name>
    <dbReference type="NCBI Taxonomy" id="55785"/>
    <lineage>
        <taxon>Eukaryota</taxon>
        <taxon>Metazoa</taxon>
        <taxon>Ecdysozoa</taxon>
        <taxon>Nematoda</taxon>
        <taxon>Chromadorea</taxon>
        <taxon>Rhabditida</taxon>
        <taxon>Tylenchina</taxon>
        <taxon>Panagrolaimomorpha</taxon>
        <taxon>Panagrolaimoidea</taxon>
        <taxon>Panagrolaimidae</taxon>
        <taxon>Panagrolaimus</taxon>
    </lineage>
</organism>
<accession>A0AC35GWX5</accession>
<name>A0AC35GWX5_9BILA</name>
<evidence type="ECO:0000313" key="1">
    <source>
        <dbReference type="Proteomes" id="UP000887580"/>
    </source>
</evidence>
<reference evidence="2" key="1">
    <citation type="submission" date="2022-11" db="UniProtKB">
        <authorList>
            <consortium name="WormBaseParasite"/>
        </authorList>
    </citation>
    <scope>IDENTIFICATION</scope>
</reference>
<evidence type="ECO:0000313" key="2">
    <source>
        <dbReference type="WBParaSite" id="PS1159_v2.g9484.t1"/>
    </source>
</evidence>